<dbReference type="Pfam" id="PF00266">
    <property type="entry name" value="Aminotran_5"/>
    <property type="match status" value="1"/>
</dbReference>
<accession>A0A1M5CSJ3</accession>
<dbReference type="PANTHER" id="PTHR43686">
    <property type="entry name" value="SULFURTRANSFERASE-RELATED"/>
    <property type="match status" value="1"/>
</dbReference>
<evidence type="ECO:0000313" key="3">
    <source>
        <dbReference type="EMBL" id="SHF57646.1"/>
    </source>
</evidence>
<protein>
    <submittedName>
        <fullName evidence="3">Selenocysteine lyase/Cysteine desulfurase</fullName>
    </submittedName>
</protein>
<evidence type="ECO:0000256" key="1">
    <source>
        <dbReference type="ARBA" id="ARBA00022898"/>
    </source>
</evidence>
<gene>
    <name evidence="3" type="ORF">SAMN04487965_2290</name>
</gene>
<dbReference type="Gene3D" id="3.90.1150.10">
    <property type="entry name" value="Aspartate Aminotransferase, domain 1"/>
    <property type="match status" value="1"/>
</dbReference>
<keyword evidence="1" id="KW-0663">Pyridoxal phosphate</keyword>
<proteinExistence type="predicted"/>
<dbReference type="PANTHER" id="PTHR43686:SF1">
    <property type="entry name" value="AMINOTRAN_5 DOMAIN-CONTAINING PROTEIN"/>
    <property type="match status" value="1"/>
</dbReference>
<dbReference type="OrthoDB" id="9804366at2"/>
<dbReference type="InterPro" id="IPR015424">
    <property type="entry name" value="PyrdxlP-dep_Trfase"/>
</dbReference>
<dbReference type="GO" id="GO:0016829">
    <property type="term" value="F:lyase activity"/>
    <property type="evidence" value="ECO:0007669"/>
    <property type="project" value="UniProtKB-KW"/>
</dbReference>
<dbReference type="InterPro" id="IPR015422">
    <property type="entry name" value="PyrdxlP-dep_Trfase_small"/>
</dbReference>
<dbReference type="RefSeq" id="WP_073275226.1">
    <property type="nucleotide sequence ID" value="NZ_FQVA01000002.1"/>
</dbReference>
<dbReference type="InterPro" id="IPR015421">
    <property type="entry name" value="PyrdxlP-dep_Trfase_major"/>
</dbReference>
<sequence length="561" mass="62474">MNALINTIRASVIGDLQPVETPFGRKPLVYADYTASGRALGFIEDHIRTQVLPYYANTHTETSYTGAQTTALREQARDEIRRAVNAGADDKVIFCGAGATAAVHKLIDILNLRLPADLDRRYRLQEKIPPQERPVVFIGPYEHHSNELPWRESIAELVCIPLDKNGMLDTEVLETQLRAYADRPLKIGSFSAASNVTGIKTDVDAVARLLHQYGALSFWDYAAAAPYVAIDMTGTKTAEGDSSKDAVFISPHKFIGGPGTPGILVVKQQVLNNSVPAVPGGGTVLYVTPEDHRYLTNAERSEEGGTPAIVESIRAGLVFKLQQAVGTDEIEKREADFVRRALARWSKCENIEILGNPQAPRLSITSLRIKWRGDDLHYGFVVALLNDLFGIQARGGCSCAGPYGHALLGMDMDYSKALEAQLLEGFMVLRPGWVRLNFNYFIDEETFEYLVRAVELVAEHGWRLLPYYRFDGSHGVWRFQDIKTRPAASLAELDFHQLTLPVEPTETDPADISLRVQLAVAERELCRDRRDAVRYSLELPAEAEQLRWFVAPQEVTRAQAR</sequence>
<evidence type="ECO:0000313" key="4">
    <source>
        <dbReference type="Proteomes" id="UP000184170"/>
    </source>
</evidence>
<evidence type="ECO:0000259" key="2">
    <source>
        <dbReference type="Pfam" id="PF00266"/>
    </source>
</evidence>
<dbReference type="SUPFAM" id="SSF53383">
    <property type="entry name" value="PLP-dependent transferases"/>
    <property type="match status" value="1"/>
</dbReference>
<dbReference type="Gene3D" id="3.40.640.10">
    <property type="entry name" value="Type I PLP-dependent aspartate aminotransferase-like (Major domain)"/>
    <property type="match status" value="1"/>
</dbReference>
<keyword evidence="4" id="KW-1185">Reference proteome</keyword>
<dbReference type="InterPro" id="IPR000192">
    <property type="entry name" value="Aminotrans_V_dom"/>
</dbReference>
<name>A0A1M5CSJ3_9GAMM</name>
<reference evidence="4" key="1">
    <citation type="submission" date="2016-11" db="EMBL/GenBank/DDBJ databases">
        <authorList>
            <person name="Varghese N."/>
            <person name="Submissions S."/>
        </authorList>
    </citation>
    <scope>NUCLEOTIDE SEQUENCE [LARGE SCALE GENOMIC DNA]</scope>
    <source>
        <strain evidence="4">CGMCC 1.7063</strain>
    </source>
</reference>
<dbReference type="EMBL" id="FQVA01000002">
    <property type="protein sequence ID" value="SHF57646.1"/>
    <property type="molecule type" value="Genomic_DNA"/>
</dbReference>
<keyword evidence="3" id="KW-0456">Lyase</keyword>
<dbReference type="Proteomes" id="UP000184170">
    <property type="component" value="Unassembled WGS sequence"/>
</dbReference>
<dbReference type="AlphaFoldDB" id="A0A1M5CSJ3"/>
<organism evidence="3 4">
    <name type="scientific">Microbulbifer donghaiensis</name>
    <dbReference type="NCBI Taxonomy" id="494016"/>
    <lineage>
        <taxon>Bacteria</taxon>
        <taxon>Pseudomonadati</taxon>
        <taxon>Pseudomonadota</taxon>
        <taxon>Gammaproteobacteria</taxon>
        <taxon>Cellvibrionales</taxon>
        <taxon>Microbulbiferaceae</taxon>
        <taxon>Microbulbifer</taxon>
    </lineage>
</organism>
<feature type="domain" description="Aminotransferase class V" evidence="2">
    <location>
        <begin position="29"/>
        <end position="405"/>
    </location>
</feature>
<dbReference type="STRING" id="494016.SAMN04487965_2290"/>